<comment type="caution">
    <text evidence="9">The sequence shown here is derived from an EMBL/GenBank/DDBJ whole genome shotgun (WGS) entry which is preliminary data.</text>
</comment>
<feature type="transmembrane region" description="Helical" evidence="6">
    <location>
        <begin position="218"/>
        <end position="236"/>
    </location>
</feature>
<evidence type="ECO:0000256" key="4">
    <source>
        <dbReference type="ARBA" id="ARBA00029447"/>
    </source>
</evidence>
<dbReference type="SMART" id="SM00283">
    <property type="entry name" value="MA"/>
    <property type="match status" value="1"/>
</dbReference>
<gene>
    <name evidence="9" type="ORF">GCM10009827_017780</name>
</gene>
<proteinExistence type="inferred from homology"/>
<keyword evidence="6" id="KW-0472">Membrane</keyword>
<comment type="similarity">
    <text evidence="4">Belongs to the methyl-accepting chemotaxis (MCP) protein family.</text>
</comment>
<evidence type="ECO:0000259" key="7">
    <source>
        <dbReference type="PROSITE" id="PS50111"/>
    </source>
</evidence>
<evidence type="ECO:0000259" key="8">
    <source>
        <dbReference type="PROSITE" id="PS50885"/>
    </source>
</evidence>
<evidence type="ECO:0000313" key="10">
    <source>
        <dbReference type="Proteomes" id="UP001501470"/>
    </source>
</evidence>
<keyword evidence="2 6" id="KW-1133">Transmembrane helix</keyword>
<keyword evidence="10" id="KW-1185">Reference proteome</keyword>
<dbReference type="Pfam" id="PF00015">
    <property type="entry name" value="MCPsignal"/>
    <property type="match status" value="1"/>
</dbReference>
<evidence type="ECO:0000256" key="2">
    <source>
        <dbReference type="ARBA" id="ARBA00022989"/>
    </source>
</evidence>
<dbReference type="Gene3D" id="6.10.340.10">
    <property type="match status" value="1"/>
</dbReference>
<dbReference type="PROSITE" id="PS50111">
    <property type="entry name" value="CHEMOTAXIS_TRANSDUC_2"/>
    <property type="match status" value="1"/>
</dbReference>
<dbReference type="InterPro" id="IPR004089">
    <property type="entry name" value="MCPsignal_dom"/>
</dbReference>
<dbReference type="Proteomes" id="UP001501470">
    <property type="component" value="Unassembled WGS sequence"/>
</dbReference>
<keyword evidence="1 6" id="KW-0812">Transmembrane</keyword>
<dbReference type="InterPro" id="IPR004090">
    <property type="entry name" value="Chemotax_Me-accpt_rcpt"/>
</dbReference>
<protein>
    <submittedName>
        <fullName evidence="9">HAMP domain-containing methyl-accepting chemotaxis protein</fullName>
    </submittedName>
</protein>
<reference evidence="9 10" key="1">
    <citation type="journal article" date="2019" name="Int. J. Syst. Evol. Microbiol.">
        <title>The Global Catalogue of Microorganisms (GCM) 10K type strain sequencing project: providing services to taxonomists for standard genome sequencing and annotation.</title>
        <authorList>
            <consortium name="The Broad Institute Genomics Platform"/>
            <consortium name="The Broad Institute Genome Sequencing Center for Infectious Disease"/>
            <person name="Wu L."/>
            <person name="Ma J."/>
        </authorList>
    </citation>
    <scope>NUCLEOTIDE SEQUENCE [LARGE SCALE GENOMIC DNA]</scope>
    <source>
        <strain evidence="9 10">JCM 15933</strain>
    </source>
</reference>
<dbReference type="PROSITE" id="PS50885">
    <property type="entry name" value="HAMP"/>
    <property type="match status" value="1"/>
</dbReference>
<dbReference type="CDD" id="cd06225">
    <property type="entry name" value="HAMP"/>
    <property type="match status" value="1"/>
</dbReference>
<name>A0ABN1ZUI8_9ACTN</name>
<dbReference type="SUPFAM" id="SSF58104">
    <property type="entry name" value="Methyl-accepting chemotaxis protein (MCP) signaling domain"/>
    <property type="match status" value="1"/>
</dbReference>
<dbReference type="InterPro" id="IPR003660">
    <property type="entry name" value="HAMP_dom"/>
</dbReference>
<feature type="domain" description="HAMP" evidence="8">
    <location>
        <begin position="237"/>
        <end position="289"/>
    </location>
</feature>
<keyword evidence="3 5" id="KW-0807">Transducer</keyword>
<feature type="domain" description="Methyl-accepting transducer" evidence="7">
    <location>
        <begin position="294"/>
        <end position="537"/>
    </location>
</feature>
<dbReference type="SMART" id="SM00304">
    <property type="entry name" value="HAMP"/>
    <property type="match status" value="1"/>
</dbReference>
<dbReference type="Gene3D" id="1.10.287.950">
    <property type="entry name" value="Methyl-accepting chemotaxis protein"/>
    <property type="match status" value="1"/>
</dbReference>
<evidence type="ECO:0000256" key="6">
    <source>
        <dbReference type="SAM" id="Phobius"/>
    </source>
</evidence>
<evidence type="ECO:0000256" key="1">
    <source>
        <dbReference type="ARBA" id="ARBA00022692"/>
    </source>
</evidence>
<evidence type="ECO:0000256" key="3">
    <source>
        <dbReference type="ARBA" id="ARBA00023224"/>
    </source>
</evidence>
<feature type="transmembrane region" description="Helical" evidence="6">
    <location>
        <begin position="30"/>
        <end position="52"/>
    </location>
</feature>
<accession>A0ABN1ZUI8</accession>
<dbReference type="EMBL" id="BAAAQD010000002">
    <property type="protein sequence ID" value="GAA1504864.1"/>
    <property type="molecule type" value="Genomic_DNA"/>
</dbReference>
<dbReference type="PRINTS" id="PR00260">
    <property type="entry name" value="CHEMTRNSDUCR"/>
</dbReference>
<dbReference type="Pfam" id="PF00672">
    <property type="entry name" value="HAMP"/>
    <property type="match status" value="1"/>
</dbReference>
<organism evidence="9 10">
    <name type="scientific">Dactylosporangium maewongense</name>
    <dbReference type="NCBI Taxonomy" id="634393"/>
    <lineage>
        <taxon>Bacteria</taxon>
        <taxon>Bacillati</taxon>
        <taxon>Actinomycetota</taxon>
        <taxon>Actinomycetes</taxon>
        <taxon>Micromonosporales</taxon>
        <taxon>Micromonosporaceae</taxon>
        <taxon>Dactylosporangium</taxon>
    </lineage>
</organism>
<dbReference type="PANTHER" id="PTHR32089">
    <property type="entry name" value="METHYL-ACCEPTING CHEMOTAXIS PROTEIN MCPB"/>
    <property type="match status" value="1"/>
</dbReference>
<dbReference type="PANTHER" id="PTHR32089:SF112">
    <property type="entry name" value="LYSOZYME-LIKE PROTEIN-RELATED"/>
    <property type="match status" value="1"/>
</dbReference>
<evidence type="ECO:0000256" key="5">
    <source>
        <dbReference type="PROSITE-ProRule" id="PRU00284"/>
    </source>
</evidence>
<dbReference type="RefSeq" id="WP_344501298.1">
    <property type="nucleotide sequence ID" value="NZ_BAAAQD010000002.1"/>
</dbReference>
<evidence type="ECO:0000313" key="9">
    <source>
        <dbReference type="EMBL" id="GAA1504864.1"/>
    </source>
</evidence>
<sequence length="552" mass="56928">MQRRSDIHVTVPRGRLTGLLADLGLNARNALVVGVVALAALVIGTASLTTMLGMRSDVRTIKAHHVDSLSTFSELRGDIGLLYRTVLVYILTKSAPAPDAQRLAAAREEITKADAHTDQNLAEYRKAAEASPARLAAADELEKTILAYRQLRNAAFLGEGAAAAGSPVPAAQQQQQAERIESALLAAVQKVQDLELSEAEARSAQVEARFSDARTTMIVAYTVGILLALILAVWAARLTRRQLSSVSAALGAVAAGDLTTSAEVRGRDELGQMATAVNAARTGLRDTVSSLTAGSRTLGQNTSRLTSVTKLLAGSASAAARQAGLVASSAGSVSTNTQAAAAGADEMDASIREIARNANDAVTVAAEAVSVAATTTNTVSQLGASSAEIGNIVATITAIATQTNLLALNATIEAARAGAAGKGFAVVASEVKDLAQETARATGQISEQVSASQVDTAEAVEAISRISEIIARINEYQLTIAAAVEQQSATTKEMSRSVADTADSSTDIATNITGVADATQQTTTNLAEADAAVADLTRLSDELQQLAGRFRT</sequence>